<organism evidence="1 2">
    <name type="scientific">Anaerocolumna aminovalerica</name>
    <dbReference type="NCBI Taxonomy" id="1527"/>
    <lineage>
        <taxon>Bacteria</taxon>
        <taxon>Bacillati</taxon>
        <taxon>Bacillota</taxon>
        <taxon>Clostridia</taxon>
        <taxon>Lachnospirales</taxon>
        <taxon>Lachnospiraceae</taxon>
        <taxon>Anaerocolumna</taxon>
    </lineage>
</organism>
<dbReference type="EMBL" id="FOWD01000011">
    <property type="protein sequence ID" value="SFO15603.1"/>
    <property type="molecule type" value="Genomic_DNA"/>
</dbReference>
<name>A0A1I5EW13_9FIRM</name>
<proteinExistence type="predicted"/>
<keyword evidence="2" id="KW-1185">Reference proteome</keyword>
<dbReference type="Proteomes" id="UP000198806">
    <property type="component" value="Unassembled WGS sequence"/>
</dbReference>
<evidence type="ECO:0008006" key="3">
    <source>
        <dbReference type="Google" id="ProtNLM"/>
    </source>
</evidence>
<accession>A0A1I5EW13</accession>
<dbReference type="STRING" id="1527.SAMN04489757_11127"/>
<protein>
    <recommendedName>
        <fullName evidence="3">Polymer-forming protein</fullName>
    </recommendedName>
</protein>
<evidence type="ECO:0000313" key="1">
    <source>
        <dbReference type="EMBL" id="SFO15603.1"/>
    </source>
</evidence>
<sequence>MRRNILSFTSKTITGEIGKILAAGDVNISNADVEKLTGAGDVNIESSYIAETKLAGDLTASDSSFGNLNMAGEVRLLGNCKGDTLIIIGKLEAESLEARILRNFSVKNNVKIYGNIDKDVNIDFNNNWDLNINQKEYRKEKVNIQFNLGSKNKKFQYGRNEINHMQDSIYKGKIKAETFENLCDFHLNFAYEFKNILSIGSLHGEGVLECEELYSFGNINMEEINAEVVYIHPDSRSKVKQVMGSDIRITESFLMDQTFLSLPKSADNKIYKKEASKSATIMELDSIEGDDIVLDHVHAKRVSGDHVVIGDHCVIDCVEYKNNIEISSKSVVKNKIKI</sequence>
<dbReference type="RefSeq" id="WP_091685919.1">
    <property type="nucleotide sequence ID" value="NZ_BAABFM010000085.1"/>
</dbReference>
<dbReference type="AlphaFoldDB" id="A0A1I5EW13"/>
<gene>
    <name evidence="1" type="ORF">SAMN04489757_11127</name>
</gene>
<evidence type="ECO:0000313" key="2">
    <source>
        <dbReference type="Proteomes" id="UP000198806"/>
    </source>
</evidence>
<dbReference type="OrthoDB" id="1730007at2"/>
<reference evidence="1 2" key="1">
    <citation type="submission" date="2016-10" db="EMBL/GenBank/DDBJ databases">
        <authorList>
            <person name="de Groot N.N."/>
        </authorList>
    </citation>
    <scope>NUCLEOTIDE SEQUENCE [LARGE SCALE GENOMIC DNA]</scope>
    <source>
        <strain evidence="1 2">DSM 1283</strain>
    </source>
</reference>